<keyword evidence="7" id="KW-1185">Reference proteome</keyword>
<evidence type="ECO:0000313" key="7">
    <source>
        <dbReference type="Proteomes" id="UP000002030"/>
    </source>
</evidence>
<feature type="domain" description="Flagellar hook protein FlgE/F/G-like D1" evidence="5">
    <location>
        <begin position="103"/>
        <end position="168"/>
    </location>
</feature>
<dbReference type="PROSITE" id="PS00588">
    <property type="entry name" value="FLAGELLA_BB_ROD"/>
    <property type="match status" value="1"/>
</dbReference>
<dbReference type="EMBL" id="CP001818">
    <property type="protein sequence ID" value="ACZ19380.1"/>
    <property type="molecule type" value="Genomic_DNA"/>
</dbReference>
<dbReference type="InterPro" id="IPR037925">
    <property type="entry name" value="FlgE/F/G-like"/>
</dbReference>
<dbReference type="HOGENOM" id="CLU_013687_0_0_0"/>
<dbReference type="NCBIfam" id="TIGR03506">
    <property type="entry name" value="FlgEFG_subfam"/>
    <property type="match status" value="2"/>
</dbReference>
<dbReference type="Pfam" id="PF00460">
    <property type="entry name" value="Flg_bb_rod"/>
    <property type="match status" value="1"/>
</dbReference>
<dbReference type="KEGG" id="tai:Taci_1148"/>
<evidence type="ECO:0000259" key="4">
    <source>
        <dbReference type="Pfam" id="PF06429"/>
    </source>
</evidence>
<evidence type="ECO:0008006" key="8">
    <source>
        <dbReference type="Google" id="ProtNLM"/>
    </source>
</evidence>
<feature type="domain" description="Flagellar basal body rod protein N-terminal" evidence="3">
    <location>
        <begin position="5"/>
        <end position="35"/>
    </location>
</feature>
<dbReference type="EnsemblBacteria" id="ACZ19380">
    <property type="protein sequence ID" value="ACZ19380"/>
    <property type="gene ID" value="Taci_1148"/>
</dbReference>
<proteinExistence type="inferred from homology"/>
<sequence>MFRGIYAGTSAMLVQEKMLDVVGNNLANVDTSGFRARIAVNKSFPEELMDRIERSMDPVVKEGFAPGGRIPIGVLSLANVLHETAMRTTMGALERTGAPLDLAIEGEGFFVVQDGAGNTFYTRSGHFQRNEQGQVVTHEGMLLLGDGGPIEIGEGTQVLVGEDGQVFVDGEAVGTVRVVRFQTPSRLRNVGKSLLAETQESGAPEDVEAPKLAVGFLERSNVNVVEEMTKMIEANRAYEAAAKTVTIQDELSSRLSNSFGRPS</sequence>
<reference evidence="6 7" key="1">
    <citation type="journal article" date="2009" name="Stand. Genomic Sci.">
        <title>Complete genome sequence of Thermanaerovibrio acidaminovorans type strain (Su883).</title>
        <authorList>
            <person name="Chovatia M."/>
            <person name="Sikorski J."/>
            <person name="Schroder M."/>
            <person name="Lapidus A."/>
            <person name="Nolan M."/>
            <person name="Tice H."/>
            <person name="Glavina Del Rio T."/>
            <person name="Copeland A."/>
            <person name="Cheng J.F."/>
            <person name="Lucas S."/>
            <person name="Chen F."/>
            <person name="Bruce D."/>
            <person name="Goodwin L."/>
            <person name="Pitluck S."/>
            <person name="Ivanova N."/>
            <person name="Mavromatis K."/>
            <person name="Ovchinnikova G."/>
            <person name="Pati A."/>
            <person name="Chen A."/>
            <person name="Palaniappan K."/>
            <person name="Land M."/>
            <person name="Hauser L."/>
            <person name="Chang Y.J."/>
            <person name="Jeffries C.D."/>
            <person name="Chain P."/>
            <person name="Saunders E."/>
            <person name="Detter J.C."/>
            <person name="Brettin T."/>
            <person name="Rohde M."/>
            <person name="Goker M."/>
            <person name="Spring S."/>
            <person name="Bristow J."/>
            <person name="Markowitz V."/>
            <person name="Hugenholtz P."/>
            <person name="Kyrpides N.C."/>
            <person name="Klenk H.P."/>
            <person name="Eisen J.A."/>
        </authorList>
    </citation>
    <scope>NUCLEOTIDE SEQUENCE [LARGE SCALE GENOMIC DNA]</scope>
    <source>
        <strain evidence="7">ATCC 49978 / DSM 6589 / Su883</strain>
    </source>
</reference>
<dbReference type="SUPFAM" id="SSF117143">
    <property type="entry name" value="Flagellar hook protein flgE"/>
    <property type="match status" value="1"/>
</dbReference>
<dbReference type="eggNOG" id="COG4786">
    <property type="taxonomic scope" value="Bacteria"/>
</dbReference>
<keyword evidence="2" id="KW-0975">Bacterial flagellum</keyword>
<dbReference type="RefSeq" id="WP_012869895.1">
    <property type="nucleotide sequence ID" value="NC_013522.1"/>
</dbReference>
<protein>
    <recommendedName>
        <fullName evidence="8">Flagellar basal-body rod protein FlgF</fullName>
    </recommendedName>
</protein>
<evidence type="ECO:0000259" key="3">
    <source>
        <dbReference type="Pfam" id="PF00460"/>
    </source>
</evidence>
<feature type="domain" description="Flagellar basal-body/hook protein C-terminal" evidence="4">
    <location>
        <begin position="215"/>
        <end position="257"/>
    </location>
</feature>
<dbReference type="GO" id="GO:0030694">
    <property type="term" value="C:bacterial-type flagellum basal body, rod"/>
    <property type="evidence" value="ECO:0007669"/>
    <property type="project" value="InterPro"/>
</dbReference>
<dbReference type="AlphaFoldDB" id="D1B5T9"/>
<dbReference type="NCBIfam" id="TIGR02490">
    <property type="entry name" value="flgF"/>
    <property type="match status" value="1"/>
</dbReference>
<evidence type="ECO:0000256" key="2">
    <source>
        <dbReference type="RuleBase" id="RU362116"/>
    </source>
</evidence>
<name>D1B5T9_THEAS</name>
<accession>D1B5T9</accession>
<dbReference type="Pfam" id="PF22692">
    <property type="entry name" value="LlgE_F_G_D1"/>
    <property type="match status" value="1"/>
</dbReference>
<dbReference type="PANTHER" id="PTHR30435">
    <property type="entry name" value="FLAGELLAR PROTEIN"/>
    <property type="match status" value="1"/>
</dbReference>
<dbReference type="InterPro" id="IPR012836">
    <property type="entry name" value="FlgF"/>
</dbReference>
<dbReference type="InterPro" id="IPR053967">
    <property type="entry name" value="LlgE_F_G-like_D1"/>
</dbReference>
<gene>
    <name evidence="6" type="ordered locus">Taci_1148</name>
</gene>
<dbReference type="InterPro" id="IPR019776">
    <property type="entry name" value="Flagellar_basal_body_rod_CS"/>
</dbReference>
<organism evidence="6 7">
    <name type="scientific">Thermanaerovibrio acidaminovorans (strain ATCC 49978 / DSM 6589 / Su883)</name>
    <name type="common">Selenomonas acidaminovorans</name>
    <dbReference type="NCBI Taxonomy" id="525903"/>
    <lineage>
        <taxon>Bacteria</taxon>
        <taxon>Thermotogati</taxon>
        <taxon>Synergistota</taxon>
        <taxon>Synergistia</taxon>
        <taxon>Synergistales</taxon>
        <taxon>Synergistaceae</taxon>
        <taxon>Thermanaerovibrio</taxon>
    </lineage>
</organism>
<dbReference type="GO" id="GO:0071978">
    <property type="term" value="P:bacterial-type flagellum-dependent swarming motility"/>
    <property type="evidence" value="ECO:0007669"/>
    <property type="project" value="TreeGrafter"/>
</dbReference>
<comment type="subcellular location">
    <subcellularLocation>
        <location evidence="2">Bacterial flagellum basal body</location>
    </subcellularLocation>
</comment>
<dbReference type="STRING" id="525903.Taci_1148"/>
<dbReference type="InterPro" id="IPR001444">
    <property type="entry name" value="Flag_bb_rod_N"/>
</dbReference>
<evidence type="ECO:0000256" key="1">
    <source>
        <dbReference type="ARBA" id="ARBA00009677"/>
    </source>
</evidence>
<dbReference type="InterPro" id="IPR010930">
    <property type="entry name" value="Flg_bb/hook_C_dom"/>
</dbReference>
<dbReference type="Proteomes" id="UP000002030">
    <property type="component" value="Chromosome"/>
</dbReference>
<dbReference type="PANTHER" id="PTHR30435:SF19">
    <property type="entry name" value="FLAGELLAR BASAL-BODY ROD PROTEIN FLGG"/>
    <property type="match status" value="1"/>
</dbReference>
<dbReference type="Pfam" id="PF06429">
    <property type="entry name" value="Flg_bbr_C"/>
    <property type="match status" value="1"/>
</dbReference>
<evidence type="ECO:0000259" key="5">
    <source>
        <dbReference type="Pfam" id="PF22692"/>
    </source>
</evidence>
<evidence type="ECO:0000313" key="6">
    <source>
        <dbReference type="EMBL" id="ACZ19380.1"/>
    </source>
</evidence>
<comment type="similarity">
    <text evidence="1 2">Belongs to the flagella basal body rod proteins family.</text>
</comment>
<dbReference type="OrthoDB" id="9804559at2"/>
<dbReference type="InterPro" id="IPR020013">
    <property type="entry name" value="Flagellar_FlgE/F/G"/>
</dbReference>